<dbReference type="Proteomes" id="UP000800200">
    <property type="component" value="Unassembled WGS sequence"/>
</dbReference>
<gene>
    <name evidence="9" type="ORF">K469DRAFT_688145</name>
</gene>
<dbReference type="PANTHER" id="PTHR33048:SF155">
    <property type="entry name" value="INTEGRAL MEMBRANE PROTEIN"/>
    <property type="match status" value="1"/>
</dbReference>
<organism evidence="9 10">
    <name type="scientific">Zopfia rhizophila CBS 207.26</name>
    <dbReference type="NCBI Taxonomy" id="1314779"/>
    <lineage>
        <taxon>Eukaryota</taxon>
        <taxon>Fungi</taxon>
        <taxon>Dikarya</taxon>
        <taxon>Ascomycota</taxon>
        <taxon>Pezizomycotina</taxon>
        <taxon>Dothideomycetes</taxon>
        <taxon>Dothideomycetes incertae sedis</taxon>
        <taxon>Zopfiaceae</taxon>
        <taxon>Zopfia</taxon>
    </lineage>
</organism>
<keyword evidence="2 7" id="KW-0812">Transmembrane</keyword>
<protein>
    <recommendedName>
        <fullName evidence="8">Rhodopsin domain-containing protein</fullName>
    </recommendedName>
</protein>
<feature type="transmembrane region" description="Helical" evidence="7">
    <location>
        <begin position="16"/>
        <end position="34"/>
    </location>
</feature>
<dbReference type="Pfam" id="PF20684">
    <property type="entry name" value="Fung_rhodopsin"/>
    <property type="match status" value="1"/>
</dbReference>
<keyword evidence="4 7" id="KW-0472">Membrane</keyword>
<feature type="transmembrane region" description="Helical" evidence="7">
    <location>
        <begin position="173"/>
        <end position="197"/>
    </location>
</feature>
<comment type="similarity">
    <text evidence="5">Belongs to the SAT4 family.</text>
</comment>
<evidence type="ECO:0000256" key="3">
    <source>
        <dbReference type="ARBA" id="ARBA00022989"/>
    </source>
</evidence>
<evidence type="ECO:0000256" key="2">
    <source>
        <dbReference type="ARBA" id="ARBA00022692"/>
    </source>
</evidence>
<dbReference type="OrthoDB" id="5331848at2759"/>
<keyword evidence="3 7" id="KW-1133">Transmembrane helix</keyword>
<comment type="subcellular location">
    <subcellularLocation>
        <location evidence="1">Membrane</location>
        <topology evidence="1">Multi-pass membrane protein</topology>
    </subcellularLocation>
</comment>
<accession>A0A6A6E5B4</accession>
<name>A0A6A6E5B4_9PEZI</name>
<feature type="compositionally biased region" description="Polar residues" evidence="6">
    <location>
        <begin position="294"/>
        <end position="306"/>
    </location>
</feature>
<evidence type="ECO:0000259" key="8">
    <source>
        <dbReference type="Pfam" id="PF20684"/>
    </source>
</evidence>
<reference evidence="9" key="1">
    <citation type="journal article" date="2020" name="Stud. Mycol.">
        <title>101 Dothideomycetes genomes: a test case for predicting lifestyles and emergence of pathogens.</title>
        <authorList>
            <person name="Haridas S."/>
            <person name="Albert R."/>
            <person name="Binder M."/>
            <person name="Bloem J."/>
            <person name="Labutti K."/>
            <person name="Salamov A."/>
            <person name="Andreopoulos B."/>
            <person name="Baker S."/>
            <person name="Barry K."/>
            <person name="Bills G."/>
            <person name="Bluhm B."/>
            <person name="Cannon C."/>
            <person name="Castanera R."/>
            <person name="Culley D."/>
            <person name="Daum C."/>
            <person name="Ezra D."/>
            <person name="Gonzalez J."/>
            <person name="Henrissat B."/>
            <person name="Kuo A."/>
            <person name="Liang C."/>
            <person name="Lipzen A."/>
            <person name="Lutzoni F."/>
            <person name="Magnuson J."/>
            <person name="Mondo S."/>
            <person name="Nolan M."/>
            <person name="Ohm R."/>
            <person name="Pangilinan J."/>
            <person name="Park H.-J."/>
            <person name="Ramirez L."/>
            <person name="Alfaro M."/>
            <person name="Sun H."/>
            <person name="Tritt A."/>
            <person name="Yoshinaga Y."/>
            <person name="Zwiers L.-H."/>
            <person name="Turgeon B."/>
            <person name="Goodwin S."/>
            <person name="Spatafora J."/>
            <person name="Crous P."/>
            <person name="Grigoriev I."/>
        </authorList>
    </citation>
    <scope>NUCLEOTIDE SEQUENCE</scope>
    <source>
        <strain evidence="9">CBS 207.26</strain>
    </source>
</reference>
<evidence type="ECO:0000256" key="4">
    <source>
        <dbReference type="ARBA" id="ARBA00023136"/>
    </source>
</evidence>
<evidence type="ECO:0000313" key="10">
    <source>
        <dbReference type="Proteomes" id="UP000800200"/>
    </source>
</evidence>
<evidence type="ECO:0000256" key="6">
    <source>
        <dbReference type="SAM" id="MobiDB-lite"/>
    </source>
</evidence>
<dbReference type="PANTHER" id="PTHR33048">
    <property type="entry name" value="PTH11-LIKE INTEGRAL MEMBRANE PROTEIN (AFU_ORTHOLOGUE AFUA_5G11245)"/>
    <property type="match status" value="1"/>
</dbReference>
<feature type="transmembrane region" description="Helical" evidence="7">
    <location>
        <begin position="209"/>
        <end position="230"/>
    </location>
</feature>
<sequence>MDEHRELNHFIGQATAASWPFFAIATIVFGMRTISRIFFTEASACWEDLIISISWVLDVVRMVTFQLALSATSRVDPSNFPQTVPSATFWGLFTCSWAFLSVTLPKVGVAFLLVRIFRPRPWIRATITSMAIGLFVVCIGGFIVCFVQCNPVAGQWDPYKHPETKCWPRNVQMNYSLVGSSTSAFLDLVFAIYPGFIISRLQLPLWKKLSTIGFMGLGVAAFAFAVVKVYSNTTLLGNPTLNELYTKALHIGLWNSIENDFVLIAACLPSVRPVFKACGVFSRTHFTASKRTRMNSTSDSQHSLKASSGHEPLDEHVIELALNRQPPRSMNQSIRVKYDVSLQRERTEPDGPTLPSYNFEIR</sequence>
<dbReference type="GO" id="GO:0016020">
    <property type="term" value="C:membrane"/>
    <property type="evidence" value="ECO:0007669"/>
    <property type="project" value="UniProtKB-SubCell"/>
</dbReference>
<feature type="transmembrane region" description="Helical" evidence="7">
    <location>
        <begin position="89"/>
        <end position="114"/>
    </location>
</feature>
<evidence type="ECO:0000313" key="9">
    <source>
        <dbReference type="EMBL" id="KAF2185360.1"/>
    </source>
</evidence>
<dbReference type="AlphaFoldDB" id="A0A6A6E5B4"/>
<feature type="region of interest" description="Disordered" evidence="6">
    <location>
        <begin position="343"/>
        <end position="362"/>
    </location>
</feature>
<dbReference type="EMBL" id="ML994634">
    <property type="protein sequence ID" value="KAF2185360.1"/>
    <property type="molecule type" value="Genomic_DNA"/>
</dbReference>
<evidence type="ECO:0000256" key="1">
    <source>
        <dbReference type="ARBA" id="ARBA00004141"/>
    </source>
</evidence>
<feature type="transmembrane region" description="Helical" evidence="7">
    <location>
        <begin position="126"/>
        <end position="153"/>
    </location>
</feature>
<feature type="domain" description="Rhodopsin" evidence="8">
    <location>
        <begin position="31"/>
        <end position="276"/>
    </location>
</feature>
<proteinExistence type="inferred from homology"/>
<evidence type="ECO:0000256" key="7">
    <source>
        <dbReference type="SAM" id="Phobius"/>
    </source>
</evidence>
<feature type="region of interest" description="Disordered" evidence="6">
    <location>
        <begin position="291"/>
        <end position="311"/>
    </location>
</feature>
<dbReference type="InterPro" id="IPR052337">
    <property type="entry name" value="SAT4-like"/>
</dbReference>
<evidence type="ECO:0000256" key="5">
    <source>
        <dbReference type="ARBA" id="ARBA00038359"/>
    </source>
</evidence>
<keyword evidence="10" id="KW-1185">Reference proteome</keyword>
<dbReference type="InterPro" id="IPR049326">
    <property type="entry name" value="Rhodopsin_dom_fungi"/>
</dbReference>